<feature type="transmembrane region" description="Helical" evidence="1">
    <location>
        <begin position="75"/>
        <end position="97"/>
    </location>
</feature>
<keyword evidence="1" id="KW-0472">Membrane</keyword>
<feature type="transmembrane region" description="Helical" evidence="1">
    <location>
        <begin position="109"/>
        <end position="130"/>
    </location>
</feature>
<evidence type="ECO:0000256" key="1">
    <source>
        <dbReference type="SAM" id="Phobius"/>
    </source>
</evidence>
<organism evidence="2 3">
    <name type="scientific">Fodinicola feengrottensis</name>
    <dbReference type="NCBI Taxonomy" id="435914"/>
    <lineage>
        <taxon>Bacteria</taxon>
        <taxon>Bacillati</taxon>
        <taxon>Actinomycetota</taxon>
        <taxon>Actinomycetes</taxon>
        <taxon>Mycobacteriales</taxon>
        <taxon>Fodinicola</taxon>
    </lineage>
</organism>
<name>A0ABN2GKM7_9ACTN</name>
<keyword evidence="3" id="KW-1185">Reference proteome</keyword>
<dbReference type="EMBL" id="BAAANY010000008">
    <property type="protein sequence ID" value="GAA1672176.1"/>
    <property type="molecule type" value="Genomic_DNA"/>
</dbReference>
<sequence length="151" mass="17090">MSVGDYPRVRLAHVHSETSLELVVFSSTTTRYSLHPLPVRRPASGVVEDVVSCGSCGTTVKIRVFSPRLRWQLKLCWFSVFLIGVVIEAVAVNYQVVLDDQDKARALQYLLYIPGCIGLTAAIIGLIRFFTEDGVRLPSYLRDSRHRLRRR</sequence>
<dbReference type="Proteomes" id="UP001500618">
    <property type="component" value="Unassembled WGS sequence"/>
</dbReference>
<proteinExistence type="predicted"/>
<accession>A0ABN2GKM7</accession>
<evidence type="ECO:0000313" key="3">
    <source>
        <dbReference type="Proteomes" id="UP001500618"/>
    </source>
</evidence>
<evidence type="ECO:0000313" key="2">
    <source>
        <dbReference type="EMBL" id="GAA1672176.1"/>
    </source>
</evidence>
<keyword evidence="1" id="KW-0812">Transmembrane</keyword>
<gene>
    <name evidence="2" type="ORF">GCM10009765_21950</name>
</gene>
<comment type="caution">
    <text evidence="2">The sequence shown here is derived from an EMBL/GenBank/DDBJ whole genome shotgun (WGS) entry which is preliminary data.</text>
</comment>
<protein>
    <submittedName>
        <fullName evidence="2">Uncharacterized protein</fullName>
    </submittedName>
</protein>
<keyword evidence="1" id="KW-1133">Transmembrane helix</keyword>
<reference evidence="2 3" key="1">
    <citation type="journal article" date="2019" name="Int. J. Syst. Evol. Microbiol.">
        <title>The Global Catalogue of Microorganisms (GCM) 10K type strain sequencing project: providing services to taxonomists for standard genome sequencing and annotation.</title>
        <authorList>
            <consortium name="The Broad Institute Genomics Platform"/>
            <consortium name="The Broad Institute Genome Sequencing Center for Infectious Disease"/>
            <person name="Wu L."/>
            <person name="Ma J."/>
        </authorList>
    </citation>
    <scope>NUCLEOTIDE SEQUENCE [LARGE SCALE GENOMIC DNA]</scope>
    <source>
        <strain evidence="2 3">JCM 14718</strain>
    </source>
</reference>